<reference evidence="1 2" key="1">
    <citation type="submission" date="2017-04" db="EMBL/GenBank/DDBJ databases">
        <authorList>
            <person name="Afonso C.L."/>
            <person name="Miller P.J."/>
            <person name="Scott M.A."/>
            <person name="Spackman E."/>
            <person name="Goraichik I."/>
            <person name="Dimitrov K.M."/>
            <person name="Suarez D.L."/>
            <person name="Swayne D.E."/>
        </authorList>
    </citation>
    <scope>NUCLEOTIDE SEQUENCE [LARGE SCALE GENOMIC DNA]</scope>
    <source>
        <strain evidence="1 2">DSM 22418</strain>
    </source>
</reference>
<sequence length="144" mass="16704">MKSIPLLPRCFQWIGLLLVLTSLLSKQIANLNFSLFAVLSNQGNFRFINTDAGLTIFLTTSILGLLFISFTKRKQEDEMINSLRLFSWSWSIIISFISFLLITVFVYDSDYLIVMYFPHLILGLFLILFNIQLFKIGRRVGHEE</sequence>
<dbReference type="EMBL" id="FXAU01000006">
    <property type="protein sequence ID" value="SMG43398.1"/>
    <property type="molecule type" value="Genomic_DNA"/>
</dbReference>
<evidence type="ECO:0000313" key="1">
    <source>
        <dbReference type="EMBL" id="SMG43398.1"/>
    </source>
</evidence>
<keyword evidence="2" id="KW-1185">Reference proteome</keyword>
<name>A0A1X7KPA2_9SPHI</name>
<organism evidence="1 2">
    <name type="scientific">Sphingobacterium psychroaquaticum</name>
    <dbReference type="NCBI Taxonomy" id="561061"/>
    <lineage>
        <taxon>Bacteria</taxon>
        <taxon>Pseudomonadati</taxon>
        <taxon>Bacteroidota</taxon>
        <taxon>Sphingobacteriia</taxon>
        <taxon>Sphingobacteriales</taxon>
        <taxon>Sphingobacteriaceae</taxon>
        <taxon>Sphingobacterium</taxon>
    </lineage>
</organism>
<dbReference type="Proteomes" id="UP000192980">
    <property type="component" value="Unassembled WGS sequence"/>
</dbReference>
<gene>
    <name evidence="1" type="ORF">SAMN05660862_3091</name>
</gene>
<dbReference type="AlphaFoldDB" id="A0A1X7KPA2"/>
<accession>A0A1X7KPA2</accession>
<dbReference type="STRING" id="561061.SAMN05660862_3091"/>
<proteinExistence type="predicted"/>
<evidence type="ECO:0000313" key="2">
    <source>
        <dbReference type="Proteomes" id="UP000192980"/>
    </source>
</evidence>
<protein>
    <submittedName>
        <fullName evidence="1">Uncharacterized protein</fullName>
    </submittedName>
</protein>
<dbReference type="RefSeq" id="WP_085473801.1">
    <property type="nucleotide sequence ID" value="NZ_CP038029.1"/>
</dbReference>